<protein>
    <submittedName>
        <fullName evidence="1">U1740af</fullName>
    </submittedName>
</protein>
<organism evidence="1">
    <name type="scientific">Mycobacterium leprae</name>
    <dbReference type="NCBI Taxonomy" id="1769"/>
    <lineage>
        <taxon>Bacteria</taxon>
        <taxon>Bacillati</taxon>
        <taxon>Actinomycetota</taxon>
        <taxon>Actinomycetes</taxon>
        <taxon>Mycobacteriales</taxon>
        <taxon>Mycobacteriaceae</taxon>
        <taxon>Mycobacterium</taxon>
    </lineage>
</organism>
<name>Q50090_MYCLR</name>
<reference evidence="1" key="2">
    <citation type="submission" date="1995-04" db="EMBL/GenBank/DDBJ databases">
        <authorList>
            <person name="Smith D.R."/>
        </authorList>
    </citation>
    <scope>NUCLEOTIDE SEQUENCE</scope>
</reference>
<sequence length="117" mass="12770">MVHSITFAIGRRSGHYNIIDVAWNLGFVAVAAASAVADLGSAAELVHLPQEGWQERGDTLRQPVARRRGGSRGIKNLSLTWLLDAICFITATVIGNSQLRIFNPTRPIAGFIMDRDL</sequence>
<reference evidence="1" key="1">
    <citation type="submission" date="1994-09" db="EMBL/GenBank/DDBJ databases">
        <authorList>
            <person name="Robison K."/>
        </authorList>
    </citation>
    <scope>NUCLEOTIDE SEQUENCE</scope>
</reference>
<accession>Q50090</accession>
<dbReference type="AlphaFoldDB" id="Q50090"/>
<evidence type="ECO:0000313" key="1">
    <source>
        <dbReference type="EMBL" id="AAA63030.1"/>
    </source>
</evidence>
<dbReference type="RefSeq" id="WP_049769886.1">
    <property type="nucleotide sequence ID" value="NZ_CP029543.1"/>
</dbReference>
<dbReference type="EMBL" id="U15183">
    <property type="protein sequence ID" value="AAA63030.1"/>
    <property type="molecule type" value="Genomic_DNA"/>
</dbReference>
<proteinExistence type="predicted"/>